<dbReference type="EMBL" id="JANCYW010000011">
    <property type="protein sequence ID" value="KAK4537101.1"/>
    <property type="molecule type" value="Genomic_DNA"/>
</dbReference>
<evidence type="ECO:0000313" key="2">
    <source>
        <dbReference type="EMBL" id="KAK4537101.1"/>
    </source>
</evidence>
<protein>
    <submittedName>
        <fullName evidence="2">Uncharacterized protein</fullName>
    </submittedName>
</protein>
<dbReference type="AlphaFoldDB" id="A0AAV9IYD4"/>
<feature type="compositionally biased region" description="Polar residues" evidence="1">
    <location>
        <begin position="434"/>
        <end position="449"/>
    </location>
</feature>
<evidence type="ECO:0000313" key="3">
    <source>
        <dbReference type="Proteomes" id="UP001301350"/>
    </source>
</evidence>
<feature type="region of interest" description="Disordered" evidence="1">
    <location>
        <begin position="410"/>
        <end position="449"/>
    </location>
</feature>
<name>A0AAV9IYD4_CYACA</name>
<comment type="caution">
    <text evidence="2">The sequence shown here is derived from an EMBL/GenBank/DDBJ whole genome shotgun (WGS) entry which is preliminary data.</text>
</comment>
<accession>A0AAV9IYD4</accession>
<sequence length="449" mass="50173">MHWRSAFIPLSNGVRLGVPPWEWTACPARHPRTRTQRRVRPSGSLSLVALRMRPRLREAMGMPPDPPPEKRGQPRRPGRKRKQDRSSSQRQAPADELSQRRKGLVGHFLPGNLGYGIEMNSLKLLRRANGWGAAEVTDGEDGTDAVPELDEECTPTKSLDVRPLPPFDWEERIRQVEPAAGAAIDAAIAARSSVPPQLSRGVPIGMLGSEEANDGDEGELDAVAVGGRFGDGEHQPVWSGLPADAFEENETDKRARAVHNKRSAAARARWADPLYKARVLEARRRTLNRRRRVALAMDLCETRRHLEMQPEQSTESAPLNGNGTVGGDGDHHNKMAARTPRLRSCHEVGPLDSVALSSEERSQQLIAYARANALRSARLKEMWSDRATWMRKRLEAGAVERHRRTDPEYRAVMRARRSEAARRRHEQRRAKEATQSGDAETQTPVSEST</sequence>
<organism evidence="2 3">
    <name type="scientific">Cyanidium caldarium</name>
    <name type="common">Red alga</name>
    <dbReference type="NCBI Taxonomy" id="2771"/>
    <lineage>
        <taxon>Eukaryota</taxon>
        <taxon>Rhodophyta</taxon>
        <taxon>Bangiophyceae</taxon>
        <taxon>Cyanidiales</taxon>
        <taxon>Cyanidiaceae</taxon>
        <taxon>Cyanidium</taxon>
    </lineage>
</organism>
<feature type="compositionally biased region" description="Basic and acidic residues" evidence="1">
    <location>
        <begin position="410"/>
        <end position="421"/>
    </location>
</feature>
<proteinExistence type="predicted"/>
<feature type="compositionally biased region" description="Basic residues" evidence="1">
    <location>
        <begin position="73"/>
        <end position="83"/>
    </location>
</feature>
<feature type="region of interest" description="Disordered" evidence="1">
    <location>
        <begin position="53"/>
        <end position="103"/>
    </location>
</feature>
<keyword evidence="3" id="KW-1185">Reference proteome</keyword>
<evidence type="ECO:0000256" key="1">
    <source>
        <dbReference type="SAM" id="MobiDB-lite"/>
    </source>
</evidence>
<reference evidence="2 3" key="1">
    <citation type="submission" date="2022-07" db="EMBL/GenBank/DDBJ databases">
        <title>Genome-wide signatures of adaptation to extreme environments.</title>
        <authorList>
            <person name="Cho C.H."/>
            <person name="Yoon H.S."/>
        </authorList>
    </citation>
    <scope>NUCLEOTIDE SEQUENCE [LARGE SCALE GENOMIC DNA]</scope>
    <source>
        <strain evidence="2 3">DBV 063 E5</strain>
    </source>
</reference>
<gene>
    <name evidence="2" type="ORF">CDCA_CDCA11G3126</name>
</gene>
<dbReference type="Proteomes" id="UP001301350">
    <property type="component" value="Unassembled WGS sequence"/>
</dbReference>